<evidence type="ECO:0000313" key="2">
    <source>
        <dbReference type="EMBL" id="SOC79446.1"/>
    </source>
</evidence>
<accession>A0A285X352</accession>
<feature type="transmembrane region" description="Helical" evidence="1">
    <location>
        <begin position="103"/>
        <end position="130"/>
    </location>
</feature>
<feature type="transmembrane region" description="Helical" evidence="1">
    <location>
        <begin position="449"/>
        <end position="470"/>
    </location>
</feature>
<dbReference type="AlphaFoldDB" id="A0A285X352"/>
<organism evidence="2 3">
    <name type="scientific">Salinimicrobium sediminis</name>
    <dbReference type="NCBI Taxonomy" id="1343891"/>
    <lineage>
        <taxon>Bacteria</taxon>
        <taxon>Pseudomonadati</taxon>
        <taxon>Bacteroidota</taxon>
        <taxon>Flavobacteriia</taxon>
        <taxon>Flavobacteriales</taxon>
        <taxon>Flavobacteriaceae</taxon>
        <taxon>Salinimicrobium</taxon>
    </lineage>
</organism>
<feature type="transmembrane region" description="Helical" evidence="1">
    <location>
        <begin position="305"/>
        <end position="328"/>
    </location>
</feature>
<feature type="transmembrane region" description="Helical" evidence="1">
    <location>
        <begin position="379"/>
        <end position="403"/>
    </location>
</feature>
<feature type="transmembrane region" description="Helical" evidence="1">
    <location>
        <begin position="424"/>
        <end position="443"/>
    </location>
</feature>
<keyword evidence="1" id="KW-1133">Transmembrane helix</keyword>
<keyword evidence="1" id="KW-0812">Transmembrane</keyword>
<dbReference type="OrthoDB" id="1014144at2"/>
<evidence type="ECO:0000313" key="3">
    <source>
        <dbReference type="Proteomes" id="UP000219193"/>
    </source>
</evidence>
<dbReference type="EMBL" id="OCMF01000001">
    <property type="protein sequence ID" value="SOC79446.1"/>
    <property type="molecule type" value="Genomic_DNA"/>
</dbReference>
<dbReference type="RefSeq" id="WP_097055175.1">
    <property type="nucleotide sequence ID" value="NZ_OCMF01000001.1"/>
</dbReference>
<sequence length="494" mass="56573">MYKRFISLQWKAFFRSASLGRSLGLKIFMAFIAIYFAIVFLLLGIGLYPLLKEALPEEEPLNIVNRWLLIYLGLELMMRFFLQTLPVMTVKPLLTFPIPKKKVVNYMLLQSLFSFFNFLPLLLIVPFAVFTAYKGDAGAAAMAGWAVAVYGLVLCVNYMNFLLKKKFADNLKALLPYLVLILVLYALEHFEIFSITELVASGMEAVLEMPFLAVIPLLLLIALYKWNQNVLLKRFYLDESLKGKVTLAKSQDFQWLRKFGDIAPFLQLDLKLIWRNKRPRSLIFISLLIMGYGMIFYPNDAYQDMQAFFVFVGIFMTGIFMINFGQFIPAWDSSYYSMMMSQNIPLKQYLNSKAALIIFSIVLLTILTTPYVYFGYNVLIINLACAVYNIGVNVPVLLLAGSYNRKRIDLEKSPFMNYQGTGAAQWLIALPLMVIPILIFWLLNKFISFDVAVITLAALGFIGILFRSIIMDMIAQSYKKNKYAMINGFKQTGE</sequence>
<feature type="transmembrane region" description="Helical" evidence="1">
    <location>
        <begin position="27"/>
        <end position="51"/>
    </location>
</feature>
<keyword evidence="3" id="KW-1185">Reference proteome</keyword>
<dbReference type="Pfam" id="PF18940">
    <property type="entry name" value="DUF5687"/>
    <property type="match status" value="1"/>
</dbReference>
<reference evidence="3" key="1">
    <citation type="submission" date="2017-09" db="EMBL/GenBank/DDBJ databases">
        <authorList>
            <person name="Varghese N."/>
            <person name="Submissions S."/>
        </authorList>
    </citation>
    <scope>NUCLEOTIDE SEQUENCE [LARGE SCALE GENOMIC DNA]</scope>
    <source>
        <strain evidence="3">CGMCC 1.12641</strain>
    </source>
</reference>
<evidence type="ECO:0008006" key="4">
    <source>
        <dbReference type="Google" id="ProtNLM"/>
    </source>
</evidence>
<gene>
    <name evidence="2" type="ORF">SAMN06296241_0970</name>
</gene>
<feature type="transmembrane region" description="Helical" evidence="1">
    <location>
        <begin position="281"/>
        <end position="299"/>
    </location>
</feature>
<dbReference type="InterPro" id="IPR043742">
    <property type="entry name" value="DUF5687"/>
</dbReference>
<feature type="transmembrane region" description="Helical" evidence="1">
    <location>
        <begin position="174"/>
        <end position="193"/>
    </location>
</feature>
<feature type="transmembrane region" description="Helical" evidence="1">
    <location>
        <begin position="205"/>
        <end position="224"/>
    </location>
</feature>
<feature type="transmembrane region" description="Helical" evidence="1">
    <location>
        <begin position="142"/>
        <end position="162"/>
    </location>
</feature>
<protein>
    <recommendedName>
        <fullName evidence="4">ABC-2 type transport system permease protein</fullName>
    </recommendedName>
</protein>
<name>A0A285X352_9FLAO</name>
<evidence type="ECO:0000256" key="1">
    <source>
        <dbReference type="SAM" id="Phobius"/>
    </source>
</evidence>
<proteinExistence type="predicted"/>
<keyword evidence="1" id="KW-0472">Membrane</keyword>
<dbReference type="Proteomes" id="UP000219193">
    <property type="component" value="Unassembled WGS sequence"/>
</dbReference>
<feature type="transmembrane region" description="Helical" evidence="1">
    <location>
        <begin position="349"/>
        <end position="373"/>
    </location>
</feature>